<feature type="transmembrane region" description="Helical" evidence="7">
    <location>
        <begin position="60"/>
        <end position="80"/>
    </location>
</feature>
<dbReference type="Proteomes" id="UP000198749">
    <property type="component" value="Unassembled WGS sequence"/>
</dbReference>
<feature type="transmembrane region" description="Helical" evidence="7">
    <location>
        <begin position="128"/>
        <end position="147"/>
    </location>
</feature>
<evidence type="ECO:0000313" key="9">
    <source>
        <dbReference type="Proteomes" id="UP000198749"/>
    </source>
</evidence>
<keyword evidence="7" id="KW-0050">Antiport</keyword>
<dbReference type="GO" id="GO:0015385">
    <property type="term" value="F:sodium:proton antiporter activity"/>
    <property type="evidence" value="ECO:0007669"/>
    <property type="project" value="UniProtKB-UniRule"/>
</dbReference>
<dbReference type="InterPro" id="IPR004670">
    <property type="entry name" value="NhaA"/>
</dbReference>
<protein>
    <recommendedName>
        <fullName evidence="7">Na(+)/H(+) antiporter NhaA</fullName>
    </recommendedName>
    <alternativeName>
        <fullName evidence="7">Sodium/proton antiporter NhaA</fullName>
    </alternativeName>
</protein>
<dbReference type="GO" id="GO:0006885">
    <property type="term" value="P:regulation of pH"/>
    <property type="evidence" value="ECO:0007669"/>
    <property type="project" value="UniProtKB-UniRule"/>
</dbReference>
<gene>
    <name evidence="7" type="primary">nhaA</name>
    <name evidence="8" type="ORF">SAMN03080615_04308</name>
</gene>
<evidence type="ECO:0000256" key="6">
    <source>
        <dbReference type="ARBA" id="ARBA00023201"/>
    </source>
</evidence>
<sequence length="407" mass="43893">MMKKLIKEFFQFEAATGILLIIAMVLAMILANSPWSAEYYEFWRIKGEVRIGSLGLEKSLLHWVNDGLMAMFFMLVGLELKREIQGGQLSSLSQVSLPGIAAVGGMAVPALVFYLVNMQGSAIDMQGWAIPTATDIAFALGILSLLGPRVPASLKLFLMALAIMDDLGAIIVIALFYTENLATNSLLVSAAAISVLVLMNRLGVVRVAAYIIVGVVLWVSVLKSGVHATLAGVVLALAIPNRDTEEDESPLKKLEHALHPWVSFAIIPLFAFVNAGVDLSGISFSQLFSSVPLGILLGLFIGKQLGVFLFSWCWIKLGMAEKPKDADWLMLYGVSVLTGIGFTMSLFIDSLAYEGVEDLYGAADRLAILAGSATSAVVGYLILRFALRNVKEVGRSDESSDENRPSV</sequence>
<dbReference type="NCBIfam" id="TIGR00773">
    <property type="entry name" value="NhaA"/>
    <property type="match status" value="1"/>
</dbReference>
<evidence type="ECO:0000256" key="4">
    <source>
        <dbReference type="ARBA" id="ARBA00022989"/>
    </source>
</evidence>
<dbReference type="NCBIfam" id="NF007112">
    <property type="entry name" value="PRK09561.1"/>
    <property type="match status" value="1"/>
</dbReference>
<evidence type="ECO:0000256" key="1">
    <source>
        <dbReference type="ARBA" id="ARBA00004429"/>
    </source>
</evidence>
<keyword evidence="7" id="KW-0406">Ion transport</keyword>
<dbReference type="GO" id="GO:0005886">
    <property type="term" value="C:plasma membrane"/>
    <property type="evidence" value="ECO:0007669"/>
    <property type="project" value="UniProtKB-SubCell"/>
</dbReference>
<evidence type="ECO:0000313" key="8">
    <source>
        <dbReference type="EMBL" id="SER19777.1"/>
    </source>
</evidence>
<dbReference type="PANTHER" id="PTHR30341">
    <property type="entry name" value="SODIUM ION/PROTON ANTIPORTER NHAA-RELATED"/>
    <property type="match status" value="1"/>
</dbReference>
<evidence type="ECO:0000256" key="3">
    <source>
        <dbReference type="ARBA" id="ARBA00022692"/>
    </source>
</evidence>
<dbReference type="NCBIfam" id="NF007111">
    <property type="entry name" value="PRK09560.1"/>
    <property type="match status" value="1"/>
</dbReference>
<keyword evidence="2 7" id="KW-1003">Cell membrane</keyword>
<feature type="transmembrane region" description="Helical" evidence="7">
    <location>
        <begin position="12"/>
        <end position="31"/>
    </location>
</feature>
<dbReference type="HAMAP" id="MF_01844">
    <property type="entry name" value="NhaA"/>
    <property type="match status" value="1"/>
</dbReference>
<feature type="transmembrane region" description="Helical" evidence="7">
    <location>
        <begin position="156"/>
        <end position="177"/>
    </location>
</feature>
<feature type="transmembrane region" description="Helical" evidence="7">
    <location>
        <begin position="207"/>
        <end position="237"/>
    </location>
</feature>
<evidence type="ECO:0000256" key="5">
    <source>
        <dbReference type="ARBA" id="ARBA00023136"/>
    </source>
</evidence>
<evidence type="ECO:0000256" key="2">
    <source>
        <dbReference type="ARBA" id="ARBA00022475"/>
    </source>
</evidence>
<feature type="transmembrane region" description="Helical" evidence="7">
    <location>
        <begin position="329"/>
        <end position="348"/>
    </location>
</feature>
<accession>A0A1H9M8M4</accession>
<keyword evidence="4 7" id="KW-1133">Transmembrane helix</keyword>
<feature type="transmembrane region" description="Helical" evidence="7">
    <location>
        <begin position="92"/>
        <end position="116"/>
    </location>
</feature>
<keyword evidence="7" id="KW-0813">Transport</keyword>
<keyword evidence="7" id="KW-0915">Sodium</keyword>
<comment type="function">
    <text evidence="7">Na(+)/H(+) antiporter that extrudes sodium in exchange for external protons.</text>
</comment>
<dbReference type="AlphaFoldDB" id="A0A1H9M8M4"/>
<dbReference type="Pfam" id="PF06965">
    <property type="entry name" value="Na_H_antiport_1"/>
    <property type="match status" value="1"/>
</dbReference>
<feature type="transmembrane region" description="Helical" evidence="7">
    <location>
        <begin position="368"/>
        <end position="387"/>
    </location>
</feature>
<organism evidence="8 9">
    <name type="scientific">Amphritea atlantica</name>
    <dbReference type="NCBI Taxonomy" id="355243"/>
    <lineage>
        <taxon>Bacteria</taxon>
        <taxon>Pseudomonadati</taxon>
        <taxon>Pseudomonadota</taxon>
        <taxon>Gammaproteobacteria</taxon>
        <taxon>Oceanospirillales</taxon>
        <taxon>Oceanospirillaceae</taxon>
        <taxon>Amphritea</taxon>
    </lineage>
</organism>
<evidence type="ECO:0000256" key="7">
    <source>
        <dbReference type="HAMAP-Rule" id="MF_01844"/>
    </source>
</evidence>
<feature type="transmembrane region" description="Helical" evidence="7">
    <location>
        <begin position="295"/>
        <end position="317"/>
    </location>
</feature>
<dbReference type="STRING" id="355243.SAMN03080615_04308"/>
<comment type="subcellular location">
    <subcellularLocation>
        <location evidence="1">Cell inner membrane</location>
        <topology evidence="1">Multi-pass membrane protein</topology>
    </subcellularLocation>
    <subcellularLocation>
        <location evidence="7">Cell membrane</location>
        <topology evidence="7">Multi-pass membrane protein</topology>
    </subcellularLocation>
</comment>
<dbReference type="EMBL" id="FOGB01000023">
    <property type="protein sequence ID" value="SER19777.1"/>
    <property type="molecule type" value="Genomic_DNA"/>
</dbReference>
<keyword evidence="9" id="KW-1185">Reference proteome</keyword>
<keyword evidence="6 7" id="KW-0739">Sodium transport</keyword>
<dbReference type="InterPro" id="IPR023171">
    <property type="entry name" value="Na/H_antiporter_dom_sf"/>
</dbReference>
<keyword evidence="5 7" id="KW-0472">Membrane</keyword>
<keyword evidence="3 7" id="KW-0812">Transmembrane</keyword>
<reference evidence="9" key="1">
    <citation type="submission" date="2016-10" db="EMBL/GenBank/DDBJ databases">
        <authorList>
            <person name="Varghese N."/>
            <person name="Submissions S."/>
        </authorList>
    </citation>
    <scope>NUCLEOTIDE SEQUENCE [LARGE SCALE GENOMIC DNA]</scope>
    <source>
        <strain evidence="9">DSM 18887</strain>
    </source>
</reference>
<dbReference type="PANTHER" id="PTHR30341:SF0">
    <property type="entry name" value="NA(+)_H(+) ANTIPORTER NHAA"/>
    <property type="match status" value="1"/>
</dbReference>
<proteinExistence type="inferred from homology"/>
<dbReference type="OrthoDB" id="9808135at2"/>
<comment type="catalytic activity">
    <reaction evidence="7">
        <text>Na(+)(in) + 2 H(+)(out) = Na(+)(out) + 2 H(+)(in)</text>
        <dbReference type="Rhea" id="RHEA:29251"/>
        <dbReference type="ChEBI" id="CHEBI:15378"/>
        <dbReference type="ChEBI" id="CHEBI:29101"/>
    </reaction>
</comment>
<dbReference type="Gene3D" id="1.20.1530.10">
    <property type="entry name" value="Na+/H+ antiporter like domain"/>
    <property type="match status" value="1"/>
</dbReference>
<name>A0A1H9M8M4_9GAMM</name>
<comment type="similarity">
    <text evidence="7">Belongs to the NhaA Na(+)/H(+) (TC 2.A.33) antiporter family.</text>
</comment>